<accession>A0A542EED1</accession>
<feature type="transmembrane region" description="Helical" evidence="1">
    <location>
        <begin position="23"/>
        <end position="43"/>
    </location>
</feature>
<keyword evidence="3" id="KW-1185">Reference proteome</keyword>
<keyword evidence="1" id="KW-0472">Membrane</keyword>
<evidence type="ECO:0000313" key="3">
    <source>
        <dbReference type="Proteomes" id="UP000320806"/>
    </source>
</evidence>
<dbReference type="RefSeq" id="WP_170221725.1">
    <property type="nucleotide sequence ID" value="NZ_BAABCI010000033.1"/>
</dbReference>
<comment type="caution">
    <text evidence="2">The sequence shown here is derived from an EMBL/GenBank/DDBJ whole genome shotgun (WGS) entry which is preliminary data.</text>
</comment>
<dbReference type="AlphaFoldDB" id="A0A542EED1"/>
<proteinExistence type="predicted"/>
<dbReference type="Proteomes" id="UP000320806">
    <property type="component" value="Unassembled WGS sequence"/>
</dbReference>
<keyword evidence="1" id="KW-1133">Transmembrane helix</keyword>
<protein>
    <submittedName>
        <fullName evidence="2">Uncharacterized protein</fullName>
    </submittedName>
</protein>
<name>A0A542EED1_9MICO</name>
<organism evidence="2 3">
    <name type="scientific">Yimella lutea</name>
    <dbReference type="NCBI Taxonomy" id="587872"/>
    <lineage>
        <taxon>Bacteria</taxon>
        <taxon>Bacillati</taxon>
        <taxon>Actinomycetota</taxon>
        <taxon>Actinomycetes</taxon>
        <taxon>Micrococcales</taxon>
        <taxon>Dermacoccaceae</taxon>
        <taxon>Yimella</taxon>
    </lineage>
</organism>
<reference evidence="2 3" key="1">
    <citation type="submission" date="2019-06" db="EMBL/GenBank/DDBJ databases">
        <title>Sequencing the genomes of 1000 actinobacteria strains.</title>
        <authorList>
            <person name="Klenk H.-P."/>
        </authorList>
    </citation>
    <scope>NUCLEOTIDE SEQUENCE [LARGE SCALE GENOMIC DNA]</scope>
    <source>
        <strain evidence="2 3">DSM 19828</strain>
    </source>
</reference>
<dbReference type="EMBL" id="VFMO01000001">
    <property type="protein sequence ID" value="TQJ13606.1"/>
    <property type="molecule type" value="Genomic_DNA"/>
</dbReference>
<sequence>MYQPPKGPVVGTGLVAASAMTTIHYILLVVTLLFTLFVLTRIVRRGLNGLSK</sequence>
<keyword evidence="1" id="KW-0812">Transmembrane</keyword>
<evidence type="ECO:0000256" key="1">
    <source>
        <dbReference type="SAM" id="Phobius"/>
    </source>
</evidence>
<gene>
    <name evidence="2" type="ORF">FB459_1032</name>
</gene>
<evidence type="ECO:0000313" key="2">
    <source>
        <dbReference type="EMBL" id="TQJ13606.1"/>
    </source>
</evidence>